<dbReference type="InterPro" id="IPR043502">
    <property type="entry name" value="DNA/RNA_pol_sf"/>
</dbReference>
<dbReference type="InterPro" id="IPR013103">
    <property type="entry name" value="RVT_2"/>
</dbReference>
<dbReference type="PANTHER" id="PTHR11439">
    <property type="entry name" value="GAG-POL-RELATED RETROTRANSPOSON"/>
    <property type="match status" value="1"/>
</dbReference>
<evidence type="ECO:0000256" key="1">
    <source>
        <dbReference type="SAM" id="MobiDB-lite"/>
    </source>
</evidence>
<dbReference type="Gene3D" id="1.10.8.60">
    <property type="match status" value="1"/>
</dbReference>
<feature type="region of interest" description="Disordered" evidence="1">
    <location>
        <begin position="235"/>
        <end position="278"/>
    </location>
</feature>
<protein>
    <submittedName>
        <fullName evidence="4">Ribonuclease H-like domain-containing protein</fullName>
    </submittedName>
</protein>
<reference evidence="4" key="1">
    <citation type="journal article" date="2019" name="Sci. Rep.">
        <title>Draft genome of Tanacetum cinerariifolium, the natural source of mosquito coil.</title>
        <authorList>
            <person name="Yamashiro T."/>
            <person name="Shiraishi A."/>
            <person name="Satake H."/>
            <person name="Nakayama K."/>
        </authorList>
    </citation>
    <scope>NUCLEOTIDE SEQUENCE</scope>
</reference>
<dbReference type="Gene3D" id="3.40.50.300">
    <property type="entry name" value="P-loop containing nucleotide triphosphate hydrolases"/>
    <property type="match status" value="1"/>
</dbReference>
<comment type="caution">
    <text evidence="4">The sequence shown here is derived from an EMBL/GenBank/DDBJ whole genome shotgun (WGS) entry which is preliminary data.</text>
</comment>
<feature type="domain" description="Reverse transcriptase Ty1/copia-type" evidence="2">
    <location>
        <begin position="381"/>
        <end position="466"/>
    </location>
</feature>
<dbReference type="InterPro" id="IPR025724">
    <property type="entry name" value="GAG-pre-integrase_dom"/>
</dbReference>
<organism evidence="4">
    <name type="scientific">Tanacetum cinerariifolium</name>
    <name type="common">Dalmatian daisy</name>
    <name type="synonym">Chrysanthemum cinerariifolium</name>
    <dbReference type="NCBI Taxonomy" id="118510"/>
    <lineage>
        <taxon>Eukaryota</taxon>
        <taxon>Viridiplantae</taxon>
        <taxon>Streptophyta</taxon>
        <taxon>Embryophyta</taxon>
        <taxon>Tracheophyta</taxon>
        <taxon>Spermatophyta</taxon>
        <taxon>Magnoliopsida</taxon>
        <taxon>eudicotyledons</taxon>
        <taxon>Gunneridae</taxon>
        <taxon>Pentapetalae</taxon>
        <taxon>asterids</taxon>
        <taxon>campanulids</taxon>
        <taxon>Asterales</taxon>
        <taxon>Asteraceae</taxon>
        <taxon>Asteroideae</taxon>
        <taxon>Anthemideae</taxon>
        <taxon>Anthemidinae</taxon>
        <taxon>Tanacetum</taxon>
    </lineage>
</organism>
<feature type="compositionally biased region" description="Basic and acidic residues" evidence="1">
    <location>
        <begin position="237"/>
        <end position="248"/>
    </location>
</feature>
<evidence type="ECO:0000313" key="4">
    <source>
        <dbReference type="EMBL" id="GEU31560.1"/>
    </source>
</evidence>
<feature type="domain" description="Reverse transcriptase Ty1/copia-type" evidence="2">
    <location>
        <begin position="554"/>
        <end position="598"/>
    </location>
</feature>
<dbReference type="InterPro" id="IPR027417">
    <property type="entry name" value="P-loop_NTPase"/>
</dbReference>
<dbReference type="SUPFAM" id="SSF56672">
    <property type="entry name" value="DNA/RNA polymerases"/>
    <property type="match status" value="1"/>
</dbReference>
<feature type="domain" description="GAG-pre-integrase" evidence="3">
    <location>
        <begin position="96"/>
        <end position="162"/>
    </location>
</feature>
<evidence type="ECO:0000259" key="3">
    <source>
        <dbReference type="Pfam" id="PF13976"/>
    </source>
</evidence>
<feature type="compositionally biased region" description="Polar residues" evidence="1">
    <location>
        <begin position="265"/>
        <end position="278"/>
    </location>
</feature>
<proteinExistence type="predicted"/>
<name>A0A6L2J4K7_TANCI</name>
<dbReference type="AlphaFoldDB" id="A0A6L2J4K7"/>
<gene>
    <name evidence="4" type="ORF">Tci_003538</name>
</gene>
<feature type="domain" description="Reverse transcriptase Ty1/copia-type" evidence="2">
    <location>
        <begin position="599"/>
        <end position="653"/>
    </location>
</feature>
<dbReference type="Pfam" id="PF07727">
    <property type="entry name" value="RVT_2"/>
    <property type="match status" value="3"/>
</dbReference>
<dbReference type="EMBL" id="BKCJ010000264">
    <property type="protein sequence ID" value="GEU31560.1"/>
    <property type="molecule type" value="Genomic_DNA"/>
</dbReference>
<accession>A0A6L2J4K7</accession>
<dbReference type="Pfam" id="PF13976">
    <property type="entry name" value="gag_pre-integrs"/>
    <property type="match status" value="1"/>
</dbReference>
<evidence type="ECO:0000259" key="2">
    <source>
        <dbReference type="Pfam" id="PF07727"/>
    </source>
</evidence>
<feature type="compositionally biased region" description="Basic and acidic residues" evidence="1">
    <location>
        <begin position="255"/>
        <end position="264"/>
    </location>
</feature>
<sequence>MSTVVMFNVIDISNLKITVGHPNGTLATVSHVGGLKLTNNVILYDVLVVLGYCVSMLSMNKLIKDSNLFVGFDKDKCYIQDLKKKITIGTGSESRGLYLFDMKTSKSIGNVDMIYCYHVSKDLWHIRLGHPADKVLLMLKNDLGLSKSTSVTACEVCHGAKQTRVPFPLSDHNSEKLVAYLCLKCDKFTSRDVKFYETVFPFKMKSKSLSDVADVDFTNEVDYLTFFDNQLTQSPNDEGRATLVKEDSPSFSETDTTHHQDQKNRSATQINDNSLSEGNMSPSQYVFSNIPTHLESFERIDNVQSNVRRTSRVSKLPAKLNDYVIDSKLKYGLENHVSYAKLNYVNYCFTTTLNKSYEPATYYEAVKDPKWIEAMNDEIEALYRNKTWTIVDLPYDVNNAFLYGDLEEDVYMELPLGYDQGNKGKLCKLNKSLYGLKQAPRQWNAKLSAALSEHGFIQSKFDYSLYEYPNTPSAAKSLQDVWIKYWSLVSKNDYGNQHDVLDPTLLRSGQLDRKIEILLPNEQSRMEILTIHAVGIAKHGEIDYDVVVKLAETQTWDLVTLPSDKRAIGSRWVYKITTIFDGSTKRYKARLVAKGYAQDRKWKIFQLDVKNSFLNGDLNEEVFMKPPPGVSHKPKEVCKLRKALYGLKQAPRACTGDDYVGIKSLKLEFTHHFAMKDYGLLCYILDGDPFPDPGLYQTIIRSLVYLTITRPDISYAGHIAGDGFCIILGDSLILWKSKKPDVLFTKSSIEAEYRAIVVTTSEIVWLRCLLADMGGFVISRGFARSFRDSYSPEDNREEHMEISTAVAKDIADLGISDRVRAHTKDGICIGVKIVASDIKGDEEEFEVEASVGGTMEIVVDPLVIDRITEFKTAQR</sequence>
<dbReference type="PANTHER" id="PTHR11439:SF461">
    <property type="entry name" value="OS10G0432200 PROTEIN"/>
    <property type="match status" value="1"/>
</dbReference>